<dbReference type="RefSeq" id="WP_190301333.1">
    <property type="nucleotide sequence ID" value="NZ_JACOIJ010000003.1"/>
</dbReference>
<evidence type="ECO:0000256" key="1">
    <source>
        <dbReference type="ARBA" id="ARBA00023157"/>
    </source>
</evidence>
<dbReference type="SUPFAM" id="SSF49742">
    <property type="entry name" value="PHM/PNGase F"/>
    <property type="match status" value="1"/>
</dbReference>
<accession>A0ABR7YAU6</accession>
<gene>
    <name evidence="3" type="ORF">H8B04_02430</name>
</gene>
<reference evidence="3 4" key="1">
    <citation type="submission" date="2020-08" db="EMBL/GenBank/DDBJ databases">
        <title>Sphingobacterium sp. DN04309 isolated from aquaculture water.</title>
        <authorList>
            <person name="Zhang M."/>
        </authorList>
    </citation>
    <scope>NUCLEOTIDE SEQUENCE [LARGE SCALE GENOMIC DNA]</scope>
    <source>
        <strain evidence="3 4">DN04309</strain>
    </source>
</reference>
<dbReference type="InterPro" id="IPR015197">
    <property type="entry name" value="PngaseF_C"/>
</dbReference>
<dbReference type="Pfam" id="PF22252">
    <property type="entry name" value="PNGase_F-II_N"/>
    <property type="match status" value="1"/>
</dbReference>
<protein>
    <submittedName>
        <fullName evidence="3">Peptide-N-glycosidase</fullName>
    </submittedName>
</protein>
<keyword evidence="1" id="KW-1015">Disulfide bond</keyword>
<evidence type="ECO:0000313" key="4">
    <source>
        <dbReference type="Proteomes" id="UP000651271"/>
    </source>
</evidence>
<comment type="caution">
    <text evidence="3">The sequence shown here is derived from an EMBL/GenBank/DDBJ whole genome shotgun (WGS) entry which is preliminary data.</text>
</comment>
<sequence length="555" mass="62894">MKKYLLLFIFAFAVYFGYGQVYKITYHVTRNNQVLNNSDPVIVFADQNKTIITKQSILDNTFKQTAEESIVDHRSKIIYKKSTFQNKRNIFSADSASYNRYRFIDKDEQKTILAKKVKKSTTSVNSNTIDIYYTNELPLKAAPNEVGLAKGVVLEYVRNVNSGLVATKIEKINDFPAGYSIPKEENVLDILTYRDEVWKSKFIQIPIFNNEKICFDPDNVKSDSILRFAAGTVLLKKVKVPALLEDSQAFIELIEKSNGDAYDRTGSVFLITDDQPLTFLDGMNKGMSTLPKYDVGDGKDYLGMVRTNGYSPIFELMRFFTPFGVSHFNDRLTLKGKTWQDSVTYRQDVSEFLSVMSGKEIYIGTYIGNYDKGGHMVNLELTIHPGNSNYAHKTEALSLFNTTNVMEMGGQTYPTLFGSEKGLEVEFELKEDISKARLRYITTGHGGWWNGDEFVPKLNSIYLDGELKFQFTPWRVDCGSYRLYNPVSGNFDSGLSSSDLSRSNWCPGTITYPNYIDLGNLKAGKHKIRVHIPQGPAEGDSQSFWNVSGALLFEK</sequence>
<dbReference type="SMART" id="SM01290">
    <property type="entry name" value="N-glycanase_N"/>
    <property type="match status" value="1"/>
</dbReference>
<feature type="domain" description="Peptide-N-glycosidase F N-terminal" evidence="2">
    <location>
        <begin position="204"/>
        <end position="383"/>
    </location>
</feature>
<dbReference type="Proteomes" id="UP000651271">
    <property type="component" value="Unassembled WGS sequence"/>
</dbReference>
<dbReference type="Gene3D" id="2.60.120.230">
    <property type="match status" value="1"/>
</dbReference>
<dbReference type="Gene3D" id="2.60.120.1570">
    <property type="entry name" value="Peptide-N-glycosidase F, N-terminal domain"/>
    <property type="match status" value="1"/>
</dbReference>
<name>A0ABR7YAU6_9SPHI</name>
<keyword evidence="4" id="KW-1185">Reference proteome</keyword>
<dbReference type="Pfam" id="PF09113">
    <property type="entry name" value="N-glycanase_C"/>
    <property type="match status" value="1"/>
</dbReference>
<evidence type="ECO:0000313" key="3">
    <source>
        <dbReference type="EMBL" id="MBD1428433.1"/>
    </source>
</evidence>
<dbReference type="InterPro" id="IPR015196">
    <property type="entry name" value="PngaseF_N"/>
</dbReference>
<dbReference type="InterPro" id="IPR014784">
    <property type="entry name" value="Cu2_ascorb_mOase-like_C"/>
</dbReference>
<dbReference type="Pfam" id="PF09112">
    <property type="entry name" value="N-glycanase_N"/>
    <property type="match status" value="1"/>
</dbReference>
<dbReference type="EMBL" id="JACOIJ010000003">
    <property type="protein sequence ID" value="MBD1428433.1"/>
    <property type="molecule type" value="Genomic_DNA"/>
</dbReference>
<dbReference type="InterPro" id="IPR008977">
    <property type="entry name" value="PHM/PNGase_F_dom_sf"/>
</dbReference>
<evidence type="ECO:0000259" key="2">
    <source>
        <dbReference type="SMART" id="SM01290"/>
    </source>
</evidence>
<proteinExistence type="predicted"/>
<organism evidence="3 4">
    <name type="scientific">Sphingobacterium litopenaei</name>
    <dbReference type="NCBI Taxonomy" id="2763500"/>
    <lineage>
        <taxon>Bacteria</taxon>
        <taxon>Pseudomonadati</taxon>
        <taxon>Bacteroidota</taxon>
        <taxon>Sphingobacteriia</taxon>
        <taxon>Sphingobacteriales</taxon>
        <taxon>Sphingobacteriaceae</taxon>
        <taxon>Sphingobacterium</taxon>
    </lineage>
</organism>
<dbReference type="InterPro" id="IPR043022">
    <property type="entry name" value="PngaseF_N_sf"/>
</dbReference>